<dbReference type="STRING" id="1745343.A0A2J6QGJ6"/>
<sequence>MEEPNPFKIAVSDDLLSFINQRVATARLPPGFELPENDTWSYGVPPATVSQLREYWEKKYDWRTVEARINGKLKMFTLPITEAGETMTIHFVHHKSDREGAIPLLFQHGWPGNFLEVEKIIDSLTNPKEPGQQAFHVVAPSLPGFVFSDGPKREGFWLRNMAAVDHKLMLALGYEKYVVQGGDWGSMIARILGIEYPEHAVAVHINALVSAAPSWWRYPFHFIYLIIWAMLQPKGKNSNFGMMMWFRNEEMGYMEIQGTKPLTIAYGLVDSPIGMLAWLRDKVKDLHSNECIFGEEEFITWTMMYIINGTAGHAAIYKNVKGKGMERFEKDILNKKVSTNVDFGASVFPGDVLNIPHWWAQCTLARNIVFWREHDSGGHFAASEKPDLLVEDIRDFAKVINPNRMAALVMSGKLKK</sequence>
<name>A0A2J6QGJ6_9HELO</name>
<dbReference type="PANTHER" id="PTHR21661">
    <property type="entry name" value="EPOXIDE HYDROLASE 1-RELATED"/>
    <property type="match status" value="1"/>
</dbReference>
<dbReference type="PRINTS" id="PR00412">
    <property type="entry name" value="EPOXHYDRLASE"/>
</dbReference>
<dbReference type="InterPro" id="IPR010497">
    <property type="entry name" value="Epoxide_hydro_N"/>
</dbReference>
<dbReference type="Gene3D" id="3.40.50.1820">
    <property type="entry name" value="alpha/beta hydrolase"/>
    <property type="match status" value="1"/>
</dbReference>
<dbReference type="PANTHER" id="PTHR21661:SF35">
    <property type="entry name" value="EPOXIDE HYDROLASE"/>
    <property type="match status" value="1"/>
</dbReference>
<dbReference type="GO" id="GO:0097176">
    <property type="term" value="P:epoxide metabolic process"/>
    <property type="evidence" value="ECO:0007669"/>
    <property type="project" value="TreeGrafter"/>
</dbReference>
<keyword evidence="7" id="KW-1185">Reference proteome</keyword>
<comment type="similarity">
    <text evidence="1">Belongs to the peptidase S33 family.</text>
</comment>
<evidence type="ECO:0000259" key="5">
    <source>
        <dbReference type="Pfam" id="PF06441"/>
    </source>
</evidence>
<protein>
    <submittedName>
        <fullName evidence="6">Alpha/beta-hydrolase</fullName>
    </submittedName>
</protein>
<dbReference type="EMBL" id="KZ613470">
    <property type="protein sequence ID" value="PMD25397.1"/>
    <property type="molecule type" value="Genomic_DNA"/>
</dbReference>
<dbReference type="SUPFAM" id="SSF53474">
    <property type="entry name" value="alpha/beta-Hydrolases"/>
    <property type="match status" value="1"/>
</dbReference>
<keyword evidence="3 6" id="KW-0378">Hydrolase</keyword>
<dbReference type="Pfam" id="PF06441">
    <property type="entry name" value="EHN"/>
    <property type="match status" value="1"/>
</dbReference>
<evidence type="ECO:0000256" key="3">
    <source>
        <dbReference type="ARBA" id="ARBA00022801"/>
    </source>
</evidence>
<evidence type="ECO:0000313" key="6">
    <source>
        <dbReference type="EMBL" id="PMD25397.1"/>
    </source>
</evidence>
<evidence type="ECO:0000256" key="2">
    <source>
        <dbReference type="ARBA" id="ARBA00022797"/>
    </source>
</evidence>
<accession>A0A2J6QGJ6</accession>
<dbReference type="AlphaFoldDB" id="A0A2J6QGJ6"/>
<dbReference type="InterPro" id="IPR000639">
    <property type="entry name" value="Epox_hydrolase-like"/>
</dbReference>
<keyword evidence="2" id="KW-0058">Aromatic hydrocarbons catabolism</keyword>
<reference evidence="6 7" key="1">
    <citation type="submission" date="2016-05" db="EMBL/GenBank/DDBJ databases">
        <title>A degradative enzymes factory behind the ericoid mycorrhizal symbiosis.</title>
        <authorList>
            <consortium name="DOE Joint Genome Institute"/>
            <person name="Martino E."/>
            <person name="Morin E."/>
            <person name="Grelet G."/>
            <person name="Kuo A."/>
            <person name="Kohler A."/>
            <person name="Daghino S."/>
            <person name="Barry K."/>
            <person name="Choi C."/>
            <person name="Cichocki N."/>
            <person name="Clum A."/>
            <person name="Copeland A."/>
            <person name="Hainaut M."/>
            <person name="Haridas S."/>
            <person name="Labutti K."/>
            <person name="Lindquist E."/>
            <person name="Lipzen A."/>
            <person name="Khouja H.-R."/>
            <person name="Murat C."/>
            <person name="Ohm R."/>
            <person name="Olson A."/>
            <person name="Spatafora J."/>
            <person name="Veneault-Fourrey C."/>
            <person name="Henrissat B."/>
            <person name="Grigoriev I."/>
            <person name="Martin F."/>
            <person name="Perotto S."/>
        </authorList>
    </citation>
    <scope>NUCLEOTIDE SEQUENCE [LARGE SCALE GENOMIC DNA]</scope>
    <source>
        <strain evidence="6 7">UAMH 7357</strain>
    </source>
</reference>
<feature type="active site" description="Proton acceptor" evidence="4">
    <location>
        <position position="379"/>
    </location>
</feature>
<evidence type="ECO:0000256" key="4">
    <source>
        <dbReference type="PIRSR" id="PIRSR001112-1"/>
    </source>
</evidence>
<evidence type="ECO:0000313" key="7">
    <source>
        <dbReference type="Proteomes" id="UP000235672"/>
    </source>
</evidence>
<evidence type="ECO:0000256" key="1">
    <source>
        <dbReference type="ARBA" id="ARBA00010088"/>
    </source>
</evidence>
<gene>
    <name evidence="6" type="ORF">NA56DRAFT_668598</name>
</gene>
<dbReference type="PIRSF" id="PIRSF001112">
    <property type="entry name" value="Epoxide_hydrolase"/>
    <property type="match status" value="1"/>
</dbReference>
<dbReference type="GO" id="GO:0004301">
    <property type="term" value="F:epoxide hydrolase activity"/>
    <property type="evidence" value="ECO:0007669"/>
    <property type="project" value="TreeGrafter"/>
</dbReference>
<dbReference type="OrthoDB" id="7130006at2759"/>
<feature type="active site" description="Nucleophile" evidence="4">
    <location>
        <position position="183"/>
    </location>
</feature>
<proteinExistence type="inferred from homology"/>
<feature type="domain" description="Epoxide hydrolase N-terminal" evidence="5">
    <location>
        <begin position="5"/>
        <end position="117"/>
    </location>
</feature>
<dbReference type="InterPro" id="IPR016292">
    <property type="entry name" value="Epoxide_hydrolase"/>
</dbReference>
<dbReference type="InterPro" id="IPR029058">
    <property type="entry name" value="AB_hydrolase_fold"/>
</dbReference>
<organism evidence="6 7">
    <name type="scientific">Hyaloscypha hepaticicola</name>
    <dbReference type="NCBI Taxonomy" id="2082293"/>
    <lineage>
        <taxon>Eukaryota</taxon>
        <taxon>Fungi</taxon>
        <taxon>Dikarya</taxon>
        <taxon>Ascomycota</taxon>
        <taxon>Pezizomycotina</taxon>
        <taxon>Leotiomycetes</taxon>
        <taxon>Helotiales</taxon>
        <taxon>Hyaloscyphaceae</taxon>
        <taxon>Hyaloscypha</taxon>
    </lineage>
</organism>
<feature type="active site" description="Proton donor" evidence="4">
    <location>
        <position position="317"/>
    </location>
</feature>
<dbReference type="Proteomes" id="UP000235672">
    <property type="component" value="Unassembled WGS sequence"/>
</dbReference>